<name>A0ABW5VUJ0_9MICO</name>
<comment type="caution">
    <text evidence="9">The sequence shown here is derived from an EMBL/GenBank/DDBJ whole genome shotgun (WGS) entry which is preliminary data.</text>
</comment>
<dbReference type="RefSeq" id="WP_377184534.1">
    <property type="nucleotide sequence ID" value="NZ_JBHUOG010000002.1"/>
</dbReference>
<dbReference type="Proteomes" id="UP001597479">
    <property type="component" value="Unassembled WGS sequence"/>
</dbReference>
<sequence length="952" mass="99173">MRTTALRRAPAAIPRAGTALVGVAALLAAFAVPTSGTAEATPVRTAVADREYVLDRGHVDGFETTYDADAGKLLLSVRDDTRIYDGDPVFRAPESTTFAYEDPRSQVTLPAAEGSWAFLGEHGGAAAWLGSQTGSEQDHAPWVGWSTERLLDSLAGTGITPAPGQPVSLDVVVDGPGDVFTFQNDSFGQPVNRYLDTTTSDGGTIPVAANAHVHTNWVFTAEGDYTLTVRPSLATADGGTVTGDPATYHVRVGERPVTTAVTVSADRAEHTEGDAAVLTAVQDPPTELSRYRWEVAPASSDQFAPVDGQESATYERGLELADDGARVRAVLLDGDRVAGTSEPVILSVRSLPVPTPTPTPTPSPTPTPTPTPTPDPTPTPTDPGTDPGPGQDREYVLDHGHVDAFETTYDAETERLTLSVRDDTRIHADRPVHRSPKDVTFAYEDARGQVELPGATGAWSFLGEHGGRTAWLGSQTGGDQEYLPWAGWSTERLVSSLAGTGITPASGTPVSLVVKVDGPGDVFTFQNDSFGQPVNRYLDTTTSDGGTIPVAANAHVHTNWVFTAEGDYHLEVTPRLRTDDGRTITGPAADYHFRAGAQQTDGPGGDDPGRNPDQGTDKGTDQGTDRGTDRDPGRTPDGEPGNGEGPGSGPSGDTGAGGTGPGSQPEQCIAHPVEREVSTPKVGTPKASTSEAGGISSGHFDFGSMVRDGELVARVKDDREQPSSWVDPASLTFRLGEAAEHEVPAGSEFAFLGTPGSTIWSVGQVQEPGVPWIGWNTQHPSLNKAADGPVTFTLDDVEGPGELGVYATGTFGGVGAKSFGTMPGFPKSLSVPLNQHVHANWAFTEPGVYSVTVTQSVPLKSGGTASDAATLKFSVGDTSGTTPDPTSEPTSGTTTQTSFVGRTASGEECDLSAAQRAALASTGASVLQPLALAGLLVLMGAVLVVVARRRRA</sequence>
<keyword evidence="10" id="KW-1185">Reference proteome</keyword>
<organism evidence="9 10">
    <name type="scientific">Promicromonospora vindobonensis</name>
    <dbReference type="NCBI Taxonomy" id="195748"/>
    <lineage>
        <taxon>Bacteria</taxon>
        <taxon>Bacillati</taxon>
        <taxon>Actinomycetota</taxon>
        <taxon>Actinomycetes</taxon>
        <taxon>Micrococcales</taxon>
        <taxon>Promicromonosporaceae</taxon>
        <taxon>Promicromonospora</taxon>
    </lineage>
</organism>
<accession>A0ABW5VUJ0</accession>
<dbReference type="NCBIfam" id="NF038134">
    <property type="entry name" value="choice_anch_M"/>
    <property type="match status" value="3"/>
</dbReference>
<feature type="domain" description="Gram-positive cocci surface proteins LPxTG" evidence="8">
    <location>
        <begin position="919"/>
        <end position="952"/>
    </location>
</feature>
<dbReference type="NCBIfam" id="TIGR03769">
    <property type="entry name" value="P_ac_wall_RPT"/>
    <property type="match status" value="3"/>
</dbReference>
<keyword evidence="3 7" id="KW-0732">Signal</keyword>
<keyword evidence="4" id="KW-0572">Peptidoglycan-anchor</keyword>
<evidence type="ECO:0000256" key="1">
    <source>
        <dbReference type="ARBA" id="ARBA00022512"/>
    </source>
</evidence>
<evidence type="ECO:0000256" key="7">
    <source>
        <dbReference type="SAM" id="SignalP"/>
    </source>
</evidence>
<keyword evidence="1" id="KW-0134">Cell wall</keyword>
<feature type="compositionally biased region" description="Basic and acidic residues" evidence="5">
    <location>
        <begin position="607"/>
        <end position="637"/>
    </location>
</feature>
<evidence type="ECO:0000256" key="5">
    <source>
        <dbReference type="SAM" id="MobiDB-lite"/>
    </source>
</evidence>
<feature type="region of interest" description="Disordered" evidence="5">
    <location>
        <begin position="874"/>
        <end position="898"/>
    </location>
</feature>
<dbReference type="InterPro" id="IPR022395">
    <property type="entry name" value="CHP03773_ABC_transptr-like"/>
</dbReference>
<proteinExistence type="predicted"/>
<keyword evidence="6" id="KW-0472">Membrane</keyword>
<dbReference type="PROSITE" id="PS50847">
    <property type="entry name" value="GRAM_POS_ANCHORING"/>
    <property type="match status" value="1"/>
</dbReference>
<dbReference type="InterPro" id="IPR019931">
    <property type="entry name" value="LPXTG_anchor"/>
</dbReference>
<evidence type="ECO:0000256" key="3">
    <source>
        <dbReference type="ARBA" id="ARBA00022729"/>
    </source>
</evidence>
<dbReference type="NCBIfam" id="TIGR03773">
    <property type="entry name" value="anch_rpt_wall"/>
    <property type="match status" value="1"/>
</dbReference>
<reference evidence="10" key="1">
    <citation type="journal article" date="2019" name="Int. J. Syst. Evol. Microbiol.">
        <title>The Global Catalogue of Microorganisms (GCM) 10K type strain sequencing project: providing services to taxonomists for standard genome sequencing and annotation.</title>
        <authorList>
            <consortium name="The Broad Institute Genomics Platform"/>
            <consortium name="The Broad Institute Genome Sequencing Center for Infectious Disease"/>
            <person name="Wu L."/>
            <person name="Ma J."/>
        </authorList>
    </citation>
    <scope>NUCLEOTIDE SEQUENCE [LARGE SCALE GENOMIC DNA]</scope>
    <source>
        <strain evidence="10">CCM 7044</strain>
    </source>
</reference>
<evidence type="ECO:0000259" key="8">
    <source>
        <dbReference type="PROSITE" id="PS50847"/>
    </source>
</evidence>
<keyword evidence="6" id="KW-1133">Transmembrane helix</keyword>
<evidence type="ECO:0000256" key="6">
    <source>
        <dbReference type="SAM" id="Phobius"/>
    </source>
</evidence>
<dbReference type="EMBL" id="JBHUOG010000002">
    <property type="protein sequence ID" value="MFD2794956.1"/>
    <property type="molecule type" value="Genomic_DNA"/>
</dbReference>
<feature type="region of interest" description="Disordered" evidence="5">
    <location>
        <begin position="595"/>
        <end position="701"/>
    </location>
</feature>
<gene>
    <name evidence="9" type="ORF">ACFS27_15460</name>
</gene>
<feature type="transmembrane region" description="Helical" evidence="6">
    <location>
        <begin position="926"/>
        <end position="947"/>
    </location>
</feature>
<keyword evidence="2" id="KW-0964">Secreted</keyword>
<dbReference type="InterPro" id="IPR022435">
    <property type="entry name" value="Surface-anchored_actinobac"/>
</dbReference>
<dbReference type="NCBIfam" id="TIGR01167">
    <property type="entry name" value="LPXTG_anchor"/>
    <property type="match status" value="1"/>
</dbReference>
<feature type="compositionally biased region" description="Pro residues" evidence="5">
    <location>
        <begin position="353"/>
        <end position="381"/>
    </location>
</feature>
<evidence type="ECO:0000313" key="10">
    <source>
        <dbReference type="Proteomes" id="UP001597479"/>
    </source>
</evidence>
<evidence type="ECO:0000256" key="4">
    <source>
        <dbReference type="ARBA" id="ARBA00023088"/>
    </source>
</evidence>
<protein>
    <submittedName>
        <fullName evidence="9">TIGR03773 family transporter-associated surface protein</fullName>
    </submittedName>
</protein>
<evidence type="ECO:0000256" key="2">
    <source>
        <dbReference type="ARBA" id="ARBA00022525"/>
    </source>
</evidence>
<evidence type="ECO:0000313" key="9">
    <source>
        <dbReference type="EMBL" id="MFD2794956.1"/>
    </source>
</evidence>
<keyword evidence="6" id="KW-0812">Transmembrane</keyword>
<feature type="chain" id="PRO_5045104796" evidence="7">
    <location>
        <begin position="41"/>
        <end position="952"/>
    </location>
</feature>
<feature type="region of interest" description="Disordered" evidence="5">
    <location>
        <begin position="347"/>
        <end position="395"/>
    </location>
</feature>
<feature type="compositionally biased region" description="Low complexity" evidence="5">
    <location>
        <begin position="876"/>
        <end position="898"/>
    </location>
</feature>
<feature type="compositionally biased region" description="Gly residues" evidence="5">
    <location>
        <begin position="640"/>
        <end position="661"/>
    </location>
</feature>
<feature type="signal peptide" evidence="7">
    <location>
        <begin position="1"/>
        <end position="40"/>
    </location>
</feature>